<dbReference type="Gene3D" id="2.40.170.20">
    <property type="entry name" value="TonB-dependent receptor, beta-barrel domain"/>
    <property type="match status" value="1"/>
</dbReference>
<name>A0A1G6LZ80_9BACT</name>
<dbReference type="Proteomes" id="UP000199452">
    <property type="component" value="Unassembled WGS sequence"/>
</dbReference>
<dbReference type="Gene3D" id="2.170.130.10">
    <property type="entry name" value="TonB-dependent receptor, plug domain"/>
    <property type="match status" value="1"/>
</dbReference>
<dbReference type="Pfam" id="PF13715">
    <property type="entry name" value="CarbopepD_reg_2"/>
    <property type="match status" value="1"/>
</dbReference>
<dbReference type="InterPro" id="IPR036942">
    <property type="entry name" value="Beta-barrel_TonB_sf"/>
</dbReference>
<comment type="subcellular location">
    <subcellularLocation>
        <location evidence="1 8">Cell outer membrane</location>
        <topology evidence="1 8">Multi-pass membrane protein</topology>
    </subcellularLocation>
</comment>
<keyword evidence="4 8" id="KW-0812">Transmembrane</keyword>
<feature type="domain" description="Secretin/TonB short N-terminal" evidence="9">
    <location>
        <begin position="45"/>
        <end position="95"/>
    </location>
</feature>
<sequence length="885" mass="98169">MKRGALTILIVLLMLGFGHAQSFTGSYYNAPLNLVLEEVSSQCNVKMAYDFDLVAKFTVTAKLHKVTLSEALQVAFENTPLTFIEINGVFVIKPDPGKLQVLTIAPAPLPPKYKVMGLVREKLSGETLPYASISLSGTQNGVAANSDGYFSIITQQADSLLLSISYLGYLPAQLTVSPANQRGLLVVELDRQVEVFDAVMIAAPRSDVMQVESEPSRIRLNSARITELPSLSELDITAPIQLLPGIDGTTESMAGLSIRKSGPDENLVLYDGFTVYKIDHFFGAFSSFNAKAIKDVQVFKGGYDATYGGRASGVVEITGKSGSMNKTSVDVGMDLLSTDVTIETPVGKRASFIISGRRSFTDKIQSSLYESLLKSTRADLSSYTKVPAYVSNETSDPSFYYYDLNTKLTINLSSSDVVSMSGYKGRDKLTFFDSGAKYSIDENSDWGSSGMSLRWARQWSSSFSQTLVFGGSRYNLFYQHLDSLRKRKPLTLFQNDTIQKQFILDSRINDVSLTLSNSLNLNENNSLDFGFSVNSVKTDFSESSLHQVNQNVIIDTTRIVANDSRVLSVYAQNTYSNGILKLFKTGIRVNRHSLTNKTYFEPRVQIAIAASSILQLKASAGRYHQFINRIPMVSATDYRSVWAVSDGARFPVVISDHYIAGFSLKPYSSMSIDVEGYSKFTDGLAAIYNSYRRTATNKITLNRSFYKYSSTVLGLDVMLKQNFGRYQLWLAYTLSKASNESKTINGSDSYPAYDDQLHELKIFGVAKVRRWNFSLAWIYGSGKPWDAPTFTNSTVLSPSYSKNSERLPAYQRLDLAIGYAYNIGKVDCKVGMNIVNVLDISNILGRPYQIKDDAYEQVLQGISPLEFSDINGMGRLNTLYFNFSF</sequence>
<dbReference type="InterPro" id="IPR008969">
    <property type="entry name" value="CarboxyPept-like_regulatory"/>
</dbReference>
<dbReference type="PANTHER" id="PTHR30069">
    <property type="entry name" value="TONB-DEPENDENT OUTER MEMBRANE RECEPTOR"/>
    <property type="match status" value="1"/>
</dbReference>
<evidence type="ECO:0000256" key="5">
    <source>
        <dbReference type="ARBA" id="ARBA00022729"/>
    </source>
</evidence>
<evidence type="ECO:0000256" key="2">
    <source>
        <dbReference type="ARBA" id="ARBA00022448"/>
    </source>
</evidence>
<protein>
    <submittedName>
        <fullName evidence="10">Outer membrane receptor for ferrienterochelin and colicins</fullName>
    </submittedName>
</protein>
<keyword evidence="10" id="KW-0675">Receptor</keyword>
<keyword evidence="6 8" id="KW-0472">Membrane</keyword>
<evidence type="ECO:0000256" key="1">
    <source>
        <dbReference type="ARBA" id="ARBA00004571"/>
    </source>
</evidence>
<dbReference type="InterPro" id="IPR011662">
    <property type="entry name" value="Secretin/TonB_short_N"/>
</dbReference>
<reference evidence="10 11" key="1">
    <citation type="submission" date="2016-09" db="EMBL/GenBank/DDBJ databases">
        <authorList>
            <person name="Capua I."/>
            <person name="De Benedictis P."/>
            <person name="Joannis T."/>
            <person name="Lombin L.H."/>
            <person name="Cattoli G."/>
        </authorList>
    </citation>
    <scope>NUCLEOTIDE SEQUENCE [LARGE SCALE GENOMIC DNA]</scope>
    <source>
        <strain evidence="10 11">A7P-90m</strain>
    </source>
</reference>
<dbReference type="Pfam" id="PF07715">
    <property type="entry name" value="Plug"/>
    <property type="match status" value="1"/>
</dbReference>
<evidence type="ECO:0000313" key="10">
    <source>
        <dbReference type="EMBL" id="SDC48521.1"/>
    </source>
</evidence>
<dbReference type="SUPFAM" id="SSF49464">
    <property type="entry name" value="Carboxypeptidase regulatory domain-like"/>
    <property type="match status" value="1"/>
</dbReference>
<accession>A0A1G6LZ80</accession>
<dbReference type="InterPro" id="IPR039426">
    <property type="entry name" value="TonB-dep_rcpt-like"/>
</dbReference>
<dbReference type="InterPro" id="IPR037066">
    <property type="entry name" value="Plug_dom_sf"/>
</dbReference>
<dbReference type="GO" id="GO:0015344">
    <property type="term" value="F:siderophore uptake transmembrane transporter activity"/>
    <property type="evidence" value="ECO:0007669"/>
    <property type="project" value="TreeGrafter"/>
</dbReference>
<evidence type="ECO:0000256" key="3">
    <source>
        <dbReference type="ARBA" id="ARBA00022452"/>
    </source>
</evidence>
<evidence type="ECO:0000259" key="9">
    <source>
        <dbReference type="SMART" id="SM00965"/>
    </source>
</evidence>
<evidence type="ECO:0000256" key="6">
    <source>
        <dbReference type="ARBA" id="ARBA00023136"/>
    </source>
</evidence>
<dbReference type="STRING" id="1640674.SAMN05216323_103333"/>
<dbReference type="GO" id="GO:0009279">
    <property type="term" value="C:cell outer membrane"/>
    <property type="evidence" value="ECO:0007669"/>
    <property type="project" value="UniProtKB-SubCell"/>
</dbReference>
<dbReference type="Gene3D" id="3.55.50.30">
    <property type="match status" value="1"/>
</dbReference>
<organism evidence="10 11">
    <name type="scientific">Williamwhitmania taraxaci</name>
    <dbReference type="NCBI Taxonomy" id="1640674"/>
    <lineage>
        <taxon>Bacteria</taxon>
        <taxon>Pseudomonadati</taxon>
        <taxon>Bacteroidota</taxon>
        <taxon>Bacteroidia</taxon>
        <taxon>Bacteroidales</taxon>
        <taxon>Williamwhitmaniaceae</taxon>
        <taxon>Williamwhitmania</taxon>
    </lineage>
</organism>
<proteinExistence type="inferred from homology"/>
<keyword evidence="7 8" id="KW-0998">Cell outer membrane</keyword>
<dbReference type="PANTHER" id="PTHR30069:SF29">
    <property type="entry name" value="HEMOGLOBIN AND HEMOGLOBIN-HAPTOGLOBIN-BINDING PROTEIN 1-RELATED"/>
    <property type="match status" value="1"/>
</dbReference>
<evidence type="ECO:0000256" key="7">
    <source>
        <dbReference type="ARBA" id="ARBA00023237"/>
    </source>
</evidence>
<keyword evidence="11" id="KW-1185">Reference proteome</keyword>
<evidence type="ECO:0000313" key="11">
    <source>
        <dbReference type="Proteomes" id="UP000199452"/>
    </source>
</evidence>
<keyword evidence="5" id="KW-0732">Signal</keyword>
<dbReference type="EMBL" id="FMYP01000033">
    <property type="protein sequence ID" value="SDC48521.1"/>
    <property type="molecule type" value="Genomic_DNA"/>
</dbReference>
<dbReference type="AlphaFoldDB" id="A0A1G6LZ80"/>
<comment type="similarity">
    <text evidence="8">Belongs to the TonB-dependent receptor family.</text>
</comment>
<keyword evidence="3 8" id="KW-1134">Transmembrane beta strand</keyword>
<gene>
    <name evidence="10" type="ORF">SAMN05216323_103333</name>
</gene>
<dbReference type="SUPFAM" id="SSF56935">
    <property type="entry name" value="Porins"/>
    <property type="match status" value="1"/>
</dbReference>
<evidence type="ECO:0000256" key="8">
    <source>
        <dbReference type="PROSITE-ProRule" id="PRU01360"/>
    </source>
</evidence>
<evidence type="ECO:0000256" key="4">
    <source>
        <dbReference type="ARBA" id="ARBA00022692"/>
    </source>
</evidence>
<keyword evidence="2 8" id="KW-0813">Transport</keyword>
<dbReference type="GO" id="GO:0044718">
    <property type="term" value="P:siderophore transmembrane transport"/>
    <property type="evidence" value="ECO:0007669"/>
    <property type="project" value="TreeGrafter"/>
</dbReference>
<dbReference type="PROSITE" id="PS52016">
    <property type="entry name" value="TONB_DEPENDENT_REC_3"/>
    <property type="match status" value="1"/>
</dbReference>
<dbReference type="InterPro" id="IPR012910">
    <property type="entry name" value="Plug_dom"/>
</dbReference>
<dbReference type="SMART" id="SM00965">
    <property type="entry name" value="STN"/>
    <property type="match status" value="1"/>
</dbReference>
<dbReference type="Gene3D" id="2.60.40.1120">
    <property type="entry name" value="Carboxypeptidase-like, regulatory domain"/>
    <property type="match status" value="1"/>
</dbReference>